<dbReference type="AlphaFoldDB" id="A0A923LUE1"/>
<organism evidence="1 2">
    <name type="scientific">Agathobaculum faecis</name>
    <dbReference type="NCBI Taxonomy" id="2763013"/>
    <lineage>
        <taxon>Bacteria</taxon>
        <taxon>Bacillati</taxon>
        <taxon>Bacillota</taxon>
        <taxon>Clostridia</taxon>
        <taxon>Eubacteriales</taxon>
        <taxon>Butyricicoccaceae</taxon>
        <taxon>Agathobaculum</taxon>
    </lineage>
</organism>
<proteinExistence type="predicted"/>
<evidence type="ECO:0000313" key="2">
    <source>
        <dbReference type="Proteomes" id="UP000606499"/>
    </source>
</evidence>
<dbReference type="EMBL" id="JACOPL010000007">
    <property type="protein sequence ID" value="MBC5725483.1"/>
    <property type="molecule type" value="Genomic_DNA"/>
</dbReference>
<sequence>MKTKSAAVIATEHRWNTYQSRKHLAAKIAASFSPDSRLYTLPLDLHRFNLSADLLHWHWKQAFIRPLRGQLAMHAQPLPLRYIYAFDMRTPDATKVYLLTDAPDEEVQVAFSCFWLHGDNPHAERLADIGAQYIAELMTVQAHGIEGKRAKKMYTSSRALCAAG</sequence>
<reference evidence="1" key="1">
    <citation type="submission" date="2020-08" db="EMBL/GenBank/DDBJ databases">
        <title>Genome public.</title>
        <authorList>
            <person name="Liu C."/>
            <person name="Sun Q."/>
        </authorList>
    </citation>
    <scope>NUCLEOTIDE SEQUENCE</scope>
    <source>
        <strain evidence="1">NSJ-28</strain>
    </source>
</reference>
<keyword evidence="2" id="KW-1185">Reference proteome</keyword>
<accession>A0A923LUE1</accession>
<evidence type="ECO:0000313" key="1">
    <source>
        <dbReference type="EMBL" id="MBC5725483.1"/>
    </source>
</evidence>
<name>A0A923LUE1_9FIRM</name>
<dbReference type="Proteomes" id="UP000606499">
    <property type="component" value="Unassembled WGS sequence"/>
</dbReference>
<gene>
    <name evidence="1" type="ORF">H8S45_08440</name>
</gene>
<comment type="caution">
    <text evidence="1">The sequence shown here is derived from an EMBL/GenBank/DDBJ whole genome shotgun (WGS) entry which is preliminary data.</text>
</comment>
<dbReference type="RefSeq" id="WP_054327533.1">
    <property type="nucleotide sequence ID" value="NZ_JACOPL010000007.1"/>
</dbReference>
<protein>
    <submittedName>
        <fullName evidence="1">Uncharacterized protein</fullName>
    </submittedName>
</protein>